<dbReference type="InterPro" id="IPR050483">
    <property type="entry name" value="CoA-transferase_III_domain"/>
</dbReference>
<organism evidence="2 3">
    <name type="scientific">Mycolicibacterium goodii</name>
    <name type="common">Mycobacterium goodii</name>
    <dbReference type="NCBI Taxonomy" id="134601"/>
    <lineage>
        <taxon>Bacteria</taxon>
        <taxon>Bacillati</taxon>
        <taxon>Actinomycetota</taxon>
        <taxon>Actinomycetes</taxon>
        <taxon>Mycobacteriales</taxon>
        <taxon>Mycobacteriaceae</taxon>
        <taxon>Mycolicibacterium</taxon>
    </lineage>
</organism>
<keyword evidence="1" id="KW-0808">Transferase</keyword>
<dbReference type="PATRIC" id="fig|134601.6.peg.1213"/>
<reference evidence="2 3" key="1">
    <citation type="submission" date="2015-07" db="EMBL/GenBank/DDBJ databases">
        <title>Complete genome sequence of Mycobacterium goodii X7B, a facultative thermophilic biodesulfurizing bacterium.</title>
        <authorList>
            <person name="Yu B."/>
            <person name="Li F."/>
            <person name="Xu P."/>
        </authorList>
    </citation>
    <scope>NUCLEOTIDE SEQUENCE [LARGE SCALE GENOMIC DNA]</scope>
    <source>
        <strain evidence="2 3">X7B</strain>
    </source>
</reference>
<gene>
    <name evidence="2" type="ORF">AFA91_05850</name>
</gene>
<dbReference type="OrthoDB" id="9797653at2"/>
<dbReference type="EMBL" id="CP012150">
    <property type="protein sequence ID" value="AKS31485.1"/>
    <property type="molecule type" value="Genomic_DNA"/>
</dbReference>
<dbReference type="InterPro" id="IPR023606">
    <property type="entry name" value="CoA-Trfase_III_dom_1_sf"/>
</dbReference>
<dbReference type="InterPro" id="IPR003673">
    <property type="entry name" value="CoA-Trfase_fam_III"/>
</dbReference>
<dbReference type="Gene3D" id="3.30.1540.10">
    <property type="entry name" value="formyl-coa transferase, domain 3"/>
    <property type="match status" value="1"/>
</dbReference>
<dbReference type="Proteomes" id="UP000062255">
    <property type="component" value="Chromosome"/>
</dbReference>
<evidence type="ECO:0000256" key="1">
    <source>
        <dbReference type="ARBA" id="ARBA00022679"/>
    </source>
</evidence>
<dbReference type="PANTHER" id="PTHR48207">
    <property type="entry name" value="SUCCINATE--HYDROXYMETHYLGLUTARATE COA-TRANSFERASE"/>
    <property type="match status" value="1"/>
</dbReference>
<dbReference type="AlphaFoldDB" id="A0A0K0X223"/>
<sequence>MRGLRVLDFTHVVAGPLCTMTLADLGADVVKVEPPTGEIGRLIGPPWRGGQSVIWQSVNRNKRSLTIDLKTSAGRRTVRRMARQADVVVESFRPGVITALDLGYDTLAAANPALVYCSISAFGQTGPASDRPGVDGIMQAVTGLMSTLGDPDSGPAKVQVPAADMVTGYLASIAVLAALHEVRDGGRGQHLDVSLYNATILLQQTGFASFLASGDEPRRLGSAAPYAAPNEAFPTADGWIMIAAYDPVRWSALCDAVGASGLSSDPRFATNDDRVRNRPALRDELSRQLRTRTTHAWLDTLSARDILCAPVNGYGEVVASAEYAASGLHRPTGPIDTPGFVLGPAQPAGPPDTAPPAPGAHSAEILAEYGLSESEVMTLIESGVVDGAGARSRAAS</sequence>
<dbReference type="Gene3D" id="3.40.50.10540">
    <property type="entry name" value="Crotonobetainyl-coa:carnitine coa-transferase, domain 1"/>
    <property type="match status" value="1"/>
</dbReference>
<dbReference type="PANTHER" id="PTHR48207:SF3">
    <property type="entry name" value="SUCCINATE--HYDROXYMETHYLGLUTARATE COA-TRANSFERASE"/>
    <property type="match status" value="1"/>
</dbReference>
<dbReference type="Pfam" id="PF02515">
    <property type="entry name" value="CoA_transf_3"/>
    <property type="match status" value="1"/>
</dbReference>
<protein>
    <submittedName>
        <fullName evidence="2">Carnitine dehydratase</fullName>
    </submittedName>
</protein>
<proteinExistence type="predicted"/>
<dbReference type="RefSeq" id="WP_049743893.1">
    <property type="nucleotide sequence ID" value="NZ_CP012150.1"/>
</dbReference>
<dbReference type="STRING" id="134601.AFA91_05850"/>
<evidence type="ECO:0000313" key="3">
    <source>
        <dbReference type="Proteomes" id="UP000062255"/>
    </source>
</evidence>
<accession>A0A0K0X223</accession>
<evidence type="ECO:0000313" key="2">
    <source>
        <dbReference type="EMBL" id="AKS31485.1"/>
    </source>
</evidence>
<dbReference type="KEGG" id="mgo:AFA91_05850"/>
<name>A0A0K0X223_MYCGD</name>
<dbReference type="SUPFAM" id="SSF89796">
    <property type="entry name" value="CoA-transferase family III (CaiB/BaiF)"/>
    <property type="match status" value="1"/>
</dbReference>
<dbReference type="InterPro" id="IPR044855">
    <property type="entry name" value="CoA-Trfase_III_dom3_sf"/>
</dbReference>
<dbReference type="GO" id="GO:0008410">
    <property type="term" value="F:CoA-transferase activity"/>
    <property type="evidence" value="ECO:0007669"/>
    <property type="project" value="TreeGrafter"/>
</dbReference>